<keyword evidence="2" id="KW-0472">Membrane</keyword>
<feature type="region of interest" description="Disordered" evidence="1">
    <location>
        <begin position="260"/>
        <end position="308"/>
    </location>
</feature>
<feature type="compositionally biased region" description="Acidic residues" evidence="1">
    <location>
        <begin position="102"/>
        <end position="111"/>
    </location>
</feature>
<evidence type="ECO:0000313" key="3">
    <source>
        <dbReference type="EMBL" id="KIM71250.1"/>
    </source>
</evidence>
<reference evidence="4" key="2">
    <citation type="submission" date="2015-01" db="EMBL/GenBank/DDBJ databases">
        <title>Evolutionary Origins and Diversification of the Mycorrhizal Mutualists.</title>
        <authorList>
            <consortium name="DOE Joint Genome Institute"/>
            <consortium name="Mycorrhizal Genomics Consortium"/>
            <person name="Kohler A."/>
            <person name="Kuo A."/>
            <person name="Nagy L.G."/>
            <person name="Floudas D."/>
            <person name="Copeland A."/>
            <person name="Barry K.W."/>
            <person name="Cichocki N."/>
            <person name="Veneault-Fourrey C."/>
            <person name="LaButti K."/>
            <person name="Lindquist E.A."/>
            <person name="Lipzen A."/>
            <person name="Lundell T."/>
            <person name="Morin E."/>
            <person name="Murat C."/>
            <person name="Riley R."/>
            <person name="Ohm R."/>
            <person name="Sun H."/>
            <person name="Tunlid A."/>
            <person name="Henrissat B."/>
            <person name="Grigoriev I.V."/>
            <person name="Hibbett D.S."/>
            <person name="Martin F."/>
        </authorList>
    </citation>
    <scope>NUCLEOTIDE SEQUENCE [LARGE SCALE GENOMIC DNA]</scope>
    <source>
        <strain evidence="4">F 1598</strain>
    </source>
</reference>
<feature type="compositionally biased region" description="Basic and acidic residues" evidence="1">
    <location>
        <begin position="75"/>
        <end position="89"/>
    </location>
</feature>
<organism evidence="3 4">
    <name type="scientific">Piloderma croceum (strain F 1598)</name>
    <dbReference type="NCBI Taxonomy" id="765440"/>
    <lineage>
        <taxon>Eukaryota</taxon>
        <taxon>Fungi</taxon>
        <taxon>Dikarya</taxon>
        <taxon>Basidiomycota</taxon>
        <taxon>Agaricomycotina</taxon>
        <taxon>Agaricomycetes</taxon>
        <taxon>Agaricomycetidae</taxon>
        <taxon>Atheliales</taxon>
        <taxon>Atheliaceae</taxon>
        <taxon>Piloderma</taxon>
    </lineage>
</organism>
<protein>
    <submittedName>
        <fullName evidence="3">Uncharacterized protein</fullName>
    </submittedName>
</protein>
<feature type="non-terminal residue" evidence="3">
    <location>
        <position position="1"/>
    </location>
</feature>
<gene>
    <name evidence="3" type="ORF">PILCRDRAFT_93959</name>
</gene>
<proteinExistence type="predicted"/>
<dbReference type="AlphaFoldDB" id="A0A0C3EF19"/>
<evidence type="ECO:0000313" key="4">
    <source>
        <dbReference type="Proteomes" id="UP000054166"/>
    </source>
</evidence>
<evidence type="ECO:0000256" key="1">
    <source>
        <dbReference type="SAM" id="MobiDB-lite"/>
    </source>
</evidence>
<evidence type="ECO:0000256" key="2">
    <source>
        <dbReference type="SAM" id="Phobius"/>
    </source>
</evidence>
<feature type="compositionally biased region" description="Acidic residues" evidence="1">
    <location>
        <begin position="1"/>
        <end position="10"/>
    </location>
</feature>
<keyword evidence="4" id="KW-1185">Reference proteome</keyword>
<feature type="transmembrane region" description="Helical" evidence="2">
    <location>
        <begin position="430"/>
        <end position="453"/>
    </location>
</feature>
<dbReference type="EMBL" id="KN833387">
    <property type="protein sequence ID" value="KIM71250.1"/>
    <property type="molecule type" value="Genomic_DNA"/>
</dbReference>
<reference evidence="3 4" key="1">
    <citation type="submission" date="2014-04" db="EMBL/GenBank/DDBJ databases">
        <authorList>
            <consortium name="DOE Joint Genome Institute"/>
            <person name="Kuo A."/>
            <person name="Tarkka M."/>
            <person name="Buscot F."/>
            <person name="Kohler A."/>
            <person name="Nagy L.G."/>
            <person name="Floudas D."/>
            <person name="Copeland A."/>
            <person name="Barry K.W."/>
            <person name="Cichocki N."/>
            <person name="Veneault-Fourrey C."/>
            <person name="LaButti K."/>
            <person name="Lindquist E.A."/>
            <person name="Lipzen A."/>
            <person name="Lundell T."/>
            <person name="Morin E."/>
            <person name="Murat C."/>
            <person name="Sun H."/>
            <person name="Tunlid A."/>
            <person name="Henrissat B."/>
            <person name="Grigoriev I.V."/>
            <person name="Hibbett D.S."/>
            <person name="Martin F."/>
            <person name="Nordberg H.P."/>
            <person name="Cantor M.N."/>
            <person name="Hua S.X."/>
        </authorList>
    </citation>
    <scope>NUCLEOTIDE SEQUENCE [LARGE SCALE GENOMIC DNA]</scope>
    <source>
        <strain evidence="3 4">F 1598</strain>
    </source>
</reference>
<accession>A0A0C3EF19</accession>
<keyword evidence="2" id="KW-0812">Transmembrane</keyword>
<feature type="compositionally biased region" description="Acidic residues" evidence="1">
    <location>
        <begin position="55"/>
        <end position="64"/>
    </location>
</feature>
<name>A0A0C3EF19_PILCF</name>
<sequence length="476" mass="52399">GVMSESESDAEESHVPEDEDNMPPPKKHKKFSEIPAKSAKITAGRPKKKQIVLSDLEDESDDNLEPIIAPPAKARKFDKDGGTKSKEIPDNETDSDVSQNDDVNDSSEYEPPEPPKPNTPKADTKSKTTSARRLQAVDFQQLANRVWDCKENIDPLMVSARGRTDLYVWTVLLDELKTLSYTTTRLNKGKDVPLEIVDLARPGHYGERGGAVIKNTLTAMYDYSDATTAASKPLTLEAYTTFNPDPTLDGAFAANEERRLKGLDSSQQTKDAAGHAKKGKENVPPTAQGKKKAKAKGQKPDARTTRRTTKMTMNDYPEVPAHPSETENHLHITCTLIFCRLDCKVPPLPYISTGERTAHRVSGHGCILAWFLQHSAYGVPYEVCPAAVSLHPILSIRRVQIVCKAFSLHLIFNLTDYLWYGCPIPPMPRYAVVSGAAGAGAGAGVVFGLWMIVSLPITVLKRSVKIIEGINWRNTD</sequence>
<dbReference type="Proteomes" id="UP000054166">
    <property type="component" value="Unassembled WGS sequence"/>
</dbReference>
<keyword evidence="2" id="KW-1133">Transmembrane helix</keyword>
<dbReference type="InParanoid" id="A0A0C3EF19"/>
<feature type="region of interest" description="Disordered" evidence="1">
    <location>
        <begin position="1"/>
        <end position="131"/>
    </location>
</feature>
<dbReference type="HOGENOM" id="CLU_574373_0_0_1"/>